<keyword evidence="1" id="KW-1133">Transmembrane helix</keyword>
<organism evidence="2 3">
    <name type="scientific">Dactylosporangium fulvum</name>
    <dbReference type="NCBI Taxonomy" id="53359"/>
    <lineage>
        <taxon>Bacteria</taxon>
        <taxon>Bacillati</taxon>
        <taxon>Actinomycetota</taxon>
        <taxon>Actinomycetes</taxon>
        <taxon>Micromonosporales</taxon>
        <taxon>Micromonosporaceae</taxon>
        <taxon>Dactylosporangium</taxon>
    </lineage>
</organism>
<accession>A0ABY5W0Q9</accession>
<sequence>MASPDRNSLNWLWVPVPPVLVLPTGLGVHLLTPRGFVPFALFGLAGGFVNQFVNDLRRRPEPPARPGWEFQPPFRLAAAQAGRDLAGACLVVLAMVFVTMEPVALAVTSAVALLPLGLGGLRVMRLLRGTPAVRLTPVGVEVGSRQYHWEALRGLELNGDRFNPRLDLLIEDRRQPVSLRPSGVDANLLFLLDLMGYYRSHPERRGAIGDPEEARHIHGVLLEARLAAGLNGGPTPIAVGVN</sequence>
<feature type="transmembrane region" description="Helical" evidence="1">
    <location>
        <begin position="36"/>
        <end position="53"/>
    </location>
</feature>
<proteinExistence type="predicted"/>
<evidence type="ECO:0000256" key="1">
    <source>
        <dbReference type="SAM" id="Phobius"/>
    </source>
</evidence>
<keyword evidence="1" id="KW-0472">Membrane</keyword>
<reference evidence="2" key="1">
    <citation type="submission" date="2021-04" db="EMBL/GenBank/DDBJ databases">
        <authorList>
            <person name="Hartkoorn R.C."/>
            <person name="Beaudoing E."/>
            <person name="Hot D."/>
        </authorList>
    </citation>
    <scope>NUCLEOTIDE SEQUENCE</scope>
    <source>
        <strain evidence="2">NRRL B-16292</strain>
    </source>
</reference>
<reference evidence="2" key="2">
    <citation type="submission" date="2022-09" db="EMBL/GenBank/DDBJ databases">
        <title>Biosynthetic gene clusters of Dactylosporangioum fulvum.</title>
        <authorList>
            <person name="Caradec T."/>
        </authorList>
    </citation>
    <scope>NUCLEOTIDE SEQUENCE</scope>
    <source>
        <strain evidence="2">NRRL B-16292</strain>
    </source>
</reference>
<protein>
    <submittedName>
        <fullName evidence="2">Uncharacterized protein</fullName>
    </submittedName>
</protein>
<evidence type="ECO:0000313" key="3">
    <source>
        <dbReference type="Proteomes" id="UP001059617"/>
    </source>
</evidence>
<name>A0ABY5W0Q9_9ACTN</name>
<dbReference type="EMBL" id="CP073720">
    <property type="protein sequence ID" value="UWP83552.1"/>
    <property type="molecule type" value="Genomic_DNA"/>
</dbReference>
<dbReference type="RefSeq" id="WP_259861345.1">
    <property type="nucleotide sequence ID" value="NZ_BAAAST010000040.1"/>
</dbReference>
<dbReference type="Proteomes" id="UP001059617">
    <property type="component" value="Chromosome"/>
</dbReference>
<keyword evidence="1" id="KW-0812">Transmembrane</keyword>
<feature type="transmembrane region" description="Helical" evidence="1">
    <location>
        <begin position="12"/>
        <end position="30"/>
    </location>
</feature>
<evidence type="ECO:0000313" key="2">
    <source>
        <dbReference type="EMBL" id="UWP83552.1"/>
    </source>
</evidence>
<gene>
    <name evidence="2" type="ORF">Dfulv_04515</name>
</gene>
<keyword evidence="3" id="KW-1185">Reference proteome</keyword>